<dbReference type="EMBL" id="BONQ01000018">
    <property type="protein sequence ID" value="GIG42989.1"/>
    <property type="molecule type" value="Genomic_DNA"/>
</dbReference>
<proteinExistence type="predicted"/>
<keyword evidence="2" id="KW-1185">Reference proteome</keyword>
<evidence type="ECO:0008006" key="3">
    <source>
        <dbReference type="Google" id="ProtNLM"/>
    </source>
</evidence>
<evidence type="ECO:0000313" key="1">
    <source>
        <dbReference type="EMBL" id="GIG42989.1"/>
    </source>
</evidence>
<dbReference type="RefSeq" id="WP_203844870.1">
    <property type="nucleotide sequence ID" value="NZ_BAAAVW010000002.1"/>
</dbReference>
<evidence type="ECO:0000313" key="2">
    <source>
        <dbReference type="Proteomes" id="UP000660611"/>
    </source>
</evidence>
<protein>
    <recommendedName>
        <fullName evidence="3">Phage major capsid protein</fullName>
    </recommendedName>
</protein>
<comment type="caution">
    <text evidence="1">The sequence shown here is derived from an EMBL/GenBank/DDBJ whole genome shotgun (WGS) entry which is preliminary data.</text>
</comment>
<sequence>MTERLVFDLDHRETFADVPARRIRGLAIPLGATASKAGRVWRFLKDSVKFGTRTPLLAYHDATRPVGLLTLGEWTDRGLEVEFAVSRTAAGNEALQLAHDGVVGLSVGIDVPEGGARLVGEELHVSTATAQEISLTPLPAFSGSRIDSVALSATPQEGIPVMPDCTDIPVAPVTFNLDPAALGAAIAAGLKPAAPPTVDGPVPQPVPNAATTQVAEEAPYRFDGRGGRFGFVADAIASTRGDGEATQRINAFIGTVGETFAVTRANAAALNPTQNRPDLYVPPLRYNRPLAGLISTGTISDATPFTLPKFGAATNLVNPHVEGVEPSLASMNVTSQTITPGVLSGKAEINRELIDQGGSPQADAIVWQEMLAASAEAAEARIADLLDGLTLTPHPITGANAVLVDDLKGILIGLQFKRGGNRYRSLALDGYLYTALINAKDADNRPLLPMINPTNADGSATSSFGAVQIGNAVGVPAWALGSDQSYLMVPESVWQWTSPPQRLTFEIQVKSVFIGFFQYSAEAVIRDDDVLRLTHS</sequence>
<dbReference type="SUPFAM" id="SSF56563">
    <property type="entry name" value="Major capsid protein gp5"/>
    <property type="match status" value="1"/>
</dbReference>
<accession>A0A919PFI2</accession>
<organism evidence="1 2">
    <name type="scientific">Dactylosporangium siamense</name>
    <dbReference type="NCBI Taxonomy" id="685454"/>
    <lineage>
        <taxon>Bacteria</taxon>
        <taxon>Bacillati</taxon>
        <taxon>Actinomycetota</taxon>
        <taxon>Actinomycetes</taxon>
        <taxon>Micromonosporales</taxon>
        <taxon>Micromonosporaceae</taxon>
        <taxon>Dactylosporangium</taxon>
    </lineage>
</organism>
<name>A0A919PFI2_9ACTN</name>
<gene>
    <name evidence="1" type="ORF">Dsi01nite_010300</name>
</gene>
<dbReference type="AlphaFoldDB" id="A0A919PFI2"/>
<reference evidence="1" key="1">
    <citation type="submission" date="2021-01" db="EMBL/GenBank/DDBJ databases">
        <title>Whole genome shotgun sequence of Dactylosporangium siamense NBRC 106093.</title>
        <authorList>
            <person name="Komaki H."/>
            <person name="Tamura T."/>
        </authorList>
    </citation>
    <scope>NUCLEOTIDE SEQUENCE</scope>
    <source>
        <strain evidence="1">NBRC 106093</strain>
    </source>
</reference>
<dbReference type="Proteomes" id="UP000660611">
    <property type="component" value="Unassembled WGS sequence"/>
</dbReference>